<feature type="transmembrane region" description="Helical" evidence="6">
    <location>
        <begin position="71"/>
        <end position="103"/>
    </location>
</feature>
<evidence type="ECO:0000256" key="1">
    <source>
        <dbReference type="ARBA" id="ARBA00004141"/>
    </source>
</evidence>
<feature type="transmembrane region" description="Helical" evidence="6">
    <location>
        <begin position="46"/>
        <end position="65"/>
    </location>
</feature>
<comment type="similarity">
    <text evidence="2">Belongs to the TMEM19 family.</text>
</comment>
<protein>
    <submittedName>
        <fullName evidence="7">DUF92 domain-containing protein</fullName>
    </submittedName>
</protein>
<evidence type="ECO:0000256" key="3">
    <source>
        <dbReference type="ARBA" id="ARBA00022692"/>
    </source>
</evidence>
<accession>A0A6M1TDR7</accession>
<feature type="transmembrane region" description="Helical" evidence="6">
    <location>
        <begin position="20"/>
        <end position="39"/>
    </location>
</feature>
<organism evidence="7 8">
    <name type="scientific">Fodinibius halophilus</name>
    <dbReference type="NCBI Taxonomy" id="1736908"/>
    <lineage>
        <taxon>Bacteria</taxon>
        <taxon>Pseudomonadati</taxon>
        <taxon>Balneolota</taxon>
        <taxon>Balneolia</taxon>
        <taxon>Balneolales</taxon>
        <taxon>Balneolaceae</taxon>
        <taxon>Fodinibius</taxon>
    </lineage>
</organism>
<dbReference type="Proteomes" id="UP000479132">
    <property type="component" value="Unassembled WGS sequence"/>
</dbReference>
<keyword evidence="3 6" id="KW-0812">Transmembrane</keyword>
<dbReference type="PANTHER" id="PTHR13353">
    <property type="entry name" value="TRANSMEMBRANE PROTEIN 19"/>
    <property type="match status" value="1"/>
</dbReference>
<gene>
    <name evidence="7" type="ORF">G3569_00580</name>
</gene>
<keyword evidence="4 6" id="KW-1133">Transmembrane helix</keyword>
<reference evidence="7 8" key="1">
    <citation type="submission" date="2020-02" db="EMBL/GenBank/DDBJ databases">
        <title>Aliifodinibius halophilus 2W32, complete genome.</title>
        <authorList>
            <person name="Li Y."/>
            <person name="Wu S."/>
        </authorList>
    </citation>
    <scope>NUCLEOTIDE SEQUENCE [LARGE SCALE GENOMIC DNA]</scope>
    <source>
        <strain evidence="7 8">2W32</strain>
    </source>
</reference>
<comment type="caution">
    <text evidence="7">The sequence shown here is derived from an EMBL/GenBank/DDBJ whole genome shotgun (WGS) entry which is preliminary data.</text>
</comment>
<evidence type="ECO:0000313" key="8">
    <source>
        <dbReference type="Proteomes" id="UP000479132"/>
    </source>
</evidence>
<feature type="transmembrane region" description="Helical" evidence="6">
    <location>
        <begin position="263"/>
        <end position="284"/>
    </location>
</feature>
<dbReference type="InterPro" id="IPR002794">
    <property type="entry name" value="DUF92_TMEM19"/>
</dbReference>
<proteinExistence type="inferred from homology"/>
<dbReference type="GO" id="GO:0016020">
    <property type="term" value="C:membrane"/>
    <property type="evidence" value="ECO:0007669"/>
    <property type="project" value="UniProtKB-SubCell"/>
</dbReference>
<evidence type="ECO:0000256" key="5">
    <source>
        <dbReference type="ARBA" id="ARBA00023136"/>
    </source>
</evidence>
<comment type="subcellular location">
    <subcellularLocation>
        <location evidence="1">Membrane</location>
        <topology evidence="1">Multi-pass membrane protein</topology>
    </subcellularLocation>
</comment>
<name>A0A6M1TDR7_9BACT</name>
<feature type="transmembrane region" description="Helical" evidence="6">
    <location>
        <begin position="195"/>
        <end position="214"/>
    </location>
</feature>
<evidence type="ECO:0000256" key="2">
    <source>
        <dbReference type="ARBA" id="ARBA00009012"/>
    </source>
</evidence>
<evidence type="ECO:0000256" key="6">
    <source>
        <dbReference type="SAM" id="Phobius"/>
    </source>
</evidence>
<dbReference type="PANTHER" id="PTHR13353:SF5">
    <property type="entry name" value="TRANSMEMBRANE PROTEIN 19"/>
    <property type="match status" value="1"/>
</dbReference>
<dbReference type="AlphaFoldDB" id="A0A6M1TDR7"/>
<evidence type="ECO:0000256" key="4">
    <source>
        <dbReference type="ARBA" id="ARBA00022989"/>
    </source>
</evidence>
<evidence type="ECO:0000313" key="7">
    <source>
        <dbReference type="EMBL" id="NGP86830.1"/>
    </source>
</evidence>
<sequence length="285" mass="30295">MMTTQPTHPKTLNAAPVDRKLNALFCFLLVVVFISAANVQQQWHVILGLLLATAFSFLAFLIQRLTLDGMFAAIVIGIFVLGFGGWPTVGVLLIFFISSVALSNTKSKLPADLPKDIRRDGKQVWANGFWLVVSLILYGIFNSPLFIIAALGSIATATADTWGTEVGTRLSNKTYLVTDFSKVATGSNGGVSIKGTIATVLGSTLIAAISIYVFSLQLAVFICIFAAGFLGSVADSYFGAIFQRNNSSVTLPVLNQTIPFSNNIVNGISTGIGGLLAAILKLIII</sequence>
<feature type="transmembrane region" description="Helical" evidence="6">
    <location>
        <begin position="221"/>
        <end position="243"/>
    </location>
</feature>
<keyword evidence="5 6" id="KW-0472">Membrane</keyword>
<keyword evidence="8" id="KW-1185">Reference proteome</keyword>
<dbReference type="Pfam" id="PF01940">
    <property type="entry name" value="DUF92"/>
    <property type="match status" value="1"/>
</dbReference>
<feature type="transmembrane region" description="Helical" evidence="6">
    <location>
        <begin position="124"/>
        <end position="141"/>
    </location>
</feature>
<dbReference type="EMBL" id="JAALLS010000001">
    <property type="protein sequence ID" value="NGP86830.1"/>
    <property type="molecule type" value="Genomic_DNA"/>
</dbReference>